<dbReference type="Proteomes" id="UP000319212">
    <property type="component" value="Unassembled WGS sequence"/>
</dbReference>
<evidence type="ECO:0000313" key="2">
    <source>
        <dbReference type="EMBL" id="TPG30845.1"/>
    </source>
</evidence>
<evidence type="ECO:0008006" key="4">
    <source>
        <dbReference type="Google" id="ProtNLM"/>
    </source>
</evidence>
<reference evidence="2 3" key="1">
    <citation type="journal article" date="2019" name="Environ. Microbiol.">
        <title>Species interactions and distinct microbial communities in high Arctic permafrost affected cryosols are associated with the CH4 and CO2 gas fluxes.</title>
        <authorList>
            <person name="Altshuler I."/>
            <person name="Hamel J."/>
            <person name="Turney S."/>
            <person name="Magnuson E."/>
            <person name="Levesque R."/>
            <person name="Greer C."/>
            <person name="Whyte L.G."/>
        </authorList>
    </citation>
    <scope>NUCLEOTIDE SEQUENCE [LARGE SCALE GENOMIC DNA]</scope>
    <source>
        <strain evidence="2 3">S06.C</strain>
    </source>
</reference>
<dbReference type="OrthoDB" id="5666689at2"/>
<feature type="region of interest" description="Disordered" evidence="1">
    <location>
        <begin position="134"/>
        <end position="180"/>
    </location>
</feature>
<accession>A0A502DZC0</accession>
<feature type="region of interest" description="Disordered" evidence="1">
    <location>
        <begin position="63"/>
        <end position="86"/>
    </location>
</feature>
<comment type="caution">
    <text evidence="2">The sequence shown here is derived from an EMBL/GenBank/DDBJ whole genome shotgun (WGS) entry which is preliminary data.</text>
</comment>
<protein>
    <recommendedName>
        <fullName evidence="4">Filamentous hemagglutinin N-terminal domain-containing protein</fullName>
    </recommendedName>
</protein>
<dbReference type="Pfam" id="PF13332">
    <property type="entry name" value="Fil_haemagg_2"/>
    <property type="match status" value="1"/>
</dbReference>
<gene>
    <name evidence="2" type="ORF">EAH82_05190</name>
</gene>
<dbReference type="AlphaFoldDB" id="A0A502DZC0"/>
<evidence type="ECO:0000313" key="3">
    <source>
        <dbReference type="Proteomes" id="UP000319212"/>
    </source>
</evidence>
<dbReference type="RefSeq" id="WP_140839204.1">
    <property type="nucleotide sequence ID" value="NZ_RCZI01000001.1"/>
</dbReference>
<evidence type="ECO:0000256" key="1">
    <source>
        <dbReference type="SAM" id="MobiDB-lite"/>
    </source>
</evidence>
<dbReference type="InterPro" id="IPR025157">
    <property type="entry name" value="Hemagglutinin_rpt"/>
</dbReference>
<organism evidence="2 3">
    <name type="scientific">Variovorax guangxiensis</name>
    <dbReference type="NCBI Taxonomy" id="1775474"/>
    <lineage>
        <taxon>Bacteria</taxon>
        <taxon>Pseudomonadati</taxon>
        <taxon>Pseudomonadota</taxon>
        <taxon>Betaproteobacteria</taxon>
        <taxon>Burkholderiales</taxon>
        <taxon>Comamonadaceae</taxon>
        <taxon>Variovorax</taxon>
    </lineage>
</organism>
<proteinExistence type="predicted"/>
<sequence length="180" mass="19027">MTTARAGATTVRLHADNVHNLGGRTTGNDVGIKARTDLTNIGGTIDAASRVKLDAGRDIRIESTTRTATSSTGALPGKGSKSGVDPGAVTLDRVAGVYVTNPGGTLSATAGRDIQLVGAQIESAGDILLDASLRPEHRQRDHRTPEGHPLEQQDEPQHDGERRDRHHDLGRGQRDPEGRP</sequence>
<dbReference type="GO" id="GO:0003824">
    <property type="term" value="F:catalytic activity"/>
    <property type="evidence" value="ECO:0007669"/>
    <property type="project" value="UniProtKB-ARBA"/>
</dbReference>
<name>A0A502DZC0_9BURK</name>
<dbReference type="EMBL" id="RCZI01000001">
    <property type="protein sequence ID" value="TPG30845.1"/>
    <property type="molecule type" value="Genomic_DNA"/>
</dbReference>